<name>A0ABR8SKP9_9BACL</name>
<sequence length="64" mass="7116">MQNTNFPSKLGKPAERALTSAGISTIEQLTNWREADLKKLHGMGPKAMEKLFAALQERGLSFKK</sequence>
<dbReference type="RefSeq" id="WP_191753327.1">
    <property type="nucleotide sequence ID" value="NZ_JACSQM010000003.1"/>
</dbReference>
<reference evidence="2 3" key="1">
    <citation type="submission" date="2020-08" db="EMBL/GenBank/DDBJ databases">
        <title>A Genomic Blueprint of the Chicken Gut Microbiome.</title>
        <authorList>
            <person name="Gilroy R."/>
            <person name="Ravi A."/>
            <person name="Getino M."/>
            <person name="Pursley I."/>
            <person name="Horton D.L."/>
            <person name="Alikhan N.-F."/>
            <person name="Baker D."/>
            <person name="Gharbi K."/>
            <person name="Hall N."/>
            <person name="Watson M."/>
            <person name="Adriaenssens E.M."/>
            <person name="Foster-Nyarko E."/>
            <person name="Jarju S."/>
            <person name="Secka A."/>
            <person name="Antonio M."/>
            <person name="Oren A."/>
            <person name="Chaudhuri R."/>
            <person name="La Ragione R.M."/>
            <person name="Hildebrand F."/>
            <person name="Pallen M.J."/>
        </authorList>
    </citation>
    <scope>NUCLEOTIDE SEQUENCE [LARGE SCALE GENOMIC DNA]</scope>
    <source>
        <strain evidence="2 3">Sa2CUA10</strain>
    </source>
</reference>
<accession>A0ABR8SKP9</accession>
<gene>
    <name evidence="2" type="ORF">H9648_07690</name>
</gene>
<dbReference type="EMBL" id="JACSQM010000003">
    <property type="protein sequence ID" value="MBD7963934.1"/>
    <property type="molecule type" value="Genomic_DNA"/>
</dbReference>
<keyword evidence="3" id="KW-1185">Reference proteome</keyword>
<dbReference type="InterPro" id="IPR011260">
    <property type="entry name" value="RNAP_asu_C"/>
</dbReference>
<dbReference type="SUPFAM" id="SSF47789">
    <property type="entry name" value="C-terminal domain of RNA polymerase alpha subunit"/>
    <property type="match status" value="1"/>
</dbReference>
<dbReference type="GO" id="GO:0003677">
    <property type="term" value="F:DNA binding"/>
    <property type="evidence" value="ECO:0007669"/>
    <property type="project" value="UniProtKB-KW"/>
</dbReference>
<proteinExistence type="predicted"/>
<organism evidence="2 3">
    <name type="scientific">Fictibacillus norfolkensis</name>
    <dbReference type="NCBI Taxonomy" id="2762233"/>
    <lineage>
        <taxon>Bacteria</taxon>
        <taxon>Bacillati</taxon>
        <taxon>Bacillota</taxon>
        <taxon>Bacilli</taxon>
        <taxon>Bacillales</taxon>
        <taxon>Fictibacillaceae</taxon>
        <taxon>Fictibacillus</taxon>
    </lineage>
</organism>
<keyword evidence="2" id="KW-0238">DNA-binding</keyword>
<dbReference type="Proteomes" id="UP000603641">
    <property type="component" value="Unassembled WGS sequence"/>
</dbReference>
<dbReference type="Pfam" id="PF03118">
    <property type="entry name" value="RNA_pol_A_CTD"/>
    <property type="match status" value="1"/>
</dbReference>
<evidence type="ECO:0000313" key="2">
    <source>
        <dbReference type="EMBL" id="MBD7963934.1"/>
    </source>
</evidence>
<feature type="domain" description="RNA polymerase alpha subunit C-terminal" evidence="1">
    <location>
        <begin position="17"/>
        <end position="57"/>
    </location>
</feature>
<comment type="caution">
    <text evidence="2">The sequence shown here is derived from an EMBL/GenBank/DDBJ whole genome shotgun (WGS) entry which is preliminary data.</text>
</comment>
<evidence type="ECO:0000259" key="1">
    <source>
        <dbReference type="Pfam" id="PF03118"/>
    </source>
</evidence>
<dbReference type="Gene3D" id="1.10.150.20">
    <property type="entry name" value="5' to 3' exonuclease, C-terminal subdomain"/>
    <property type="match status" value="1"/>
</dbReference>
<evidence type="ECO:0000313" key="3">
    <source>
        <dbReference type="Proteomes" id="UP000603641"/>
    </source>
</evidence>
<protein>
    <submittedName>
        <fullName evidence="2">DNA-binding protein</fullName>
    </submittedName>
</protein>